<keyword evidence="2" id="KW-1185">Reference proteome</keyword>
<sequence>MVAVSGGWWVGLSGAGAAGGDHYLFFGTRYPRFDGSWLLCVDSLASCGTCFSSFAAAARPDKAGSLAAEFRRTPVVQRP</sequence>
<evidence type="ECO:0000313" key="2">
    <source>
        <dbReference type="Proteomes" id="UP001501705"/>
    </source>
</evidence>
<gene>
    <name evidence="1" type="ORF">GCM10009804_39320</name>
</gene>
<accession>A0ABN2DK55</accession>
<name>A0ABN2DK55_9ACTN</name>
<evidence type="ECO:0008006" key="3">
    <source>
        <dbReference type="Google" id="ProtNLM"/>
    </source>
</evidence>
<reference evidence="1 2" key="1">
    <citation type="journal article" date="2019" name="Int. J. Syst. Evol. Microbiol.">
        <title>The Global Catalogue of Microorganisms (GCM) 10K type strain sequencing project: providing services to taxonomists for standard genome sequencing and annotation.</title>
        <authorList>
            <consortium name="The Broad Institute Genomics Platform"/>
            <consortium name="The Broad Institute Genome Sequencing Center for Infectious Disease"/>
            <person name="Wu L."/>
            <person name="Ma J."/>
        </authorList>
    </citation>
    <scope>NUCLEOTIDE SEQUENCE [LARGE SCALE GENOMIC DNA]</scope>
    <source>
        <strain evidence="1 2">JCM 15572</strain>
    </source>
</reference>
<comment type="caution">
    <text evidence="1">The sequence shown here is derived from an EMBL/GenBank/DDBJ whole genome shotgun (WGS) entry which is preliminary data.</text>
</comment>
<proteinExistence type="predicted"/>
<dbReference type="EMBL" id="BAAAPH010000012">
    <property type="protein sequence ID" value="GAA1578975.1"/>
    <property type="molecule type" value="Genomic_DNA"/>
</dbReference>
<protein>
    <recommendedName>
        <fullName evidence="3">Secreted protein</fullName>
    </recommendedName>
</protein>
<dbReference type="Proteomes" id="UP001501705">
    <property type="component" value="Unassembled WGS sequence"/>
</dbReference>
<organism evidence="1 2">
    <name type="scientific">Kribbella hippodromi</name>
    <dbReference type="NCBI Taxonomy" id="434347"/>
    <lineage>
        <taxon>Bacteria</taxon>
        <taxon>Bacillati</taxon>
        <taxon>Actinomycetota</taxon>
        <taxon>Actinomycetes</taxon>
        <taxon>Propionibacteriales</taxon>
        <taxon>Kribbellaceae</taxon>
        <taxon>Kribbella</taxon>
    </lineage>
</organism>
<evidence type="ECO:0000313" key="1">
    <source>
        <dbReference type="EMBL" id="GAA1578975.1"/>
    </source>
</evidence>